<gene>
    <name evidence="2" type="ORF">PVK06_008111</name>
</gene>
<dbReference type="Proteomes" id="UP001358586">
    <property type="component" value="Chromosome 3"/>
</dbReference>
<keyword evidence="3" id="KW-1185">Reference proteome</keyword>
<feature type="region of interest" description="Disordered" evidence="1">
    <location>
        <begin position="26"/>
        <end position="67"/>
    </location>
</feature>
<name>A0ABR0QJ44_GOSAR</name>
<reference evidence="2 3" key="1">
    <citation type="submission" date="2023-03" db="EMBL/GenBank/DDBJ databases">
        <title>WGS of Gossypium arboreum.</title>
        <authorList>
            <person name="Yu D."/>
        </authorList>
    </citation>
    <scope>NUCLEOTIDE SEQUENCE [LARGE SCALE GENOMIC DNA]</scope>
    <source>
        <tissue evidence="2">Leaf</tissue>
    </source>
</reference>
<dbReference type="EMBL" id="JARKNE010000003">
    <property type="protein sequence ID" value="KAK5839334.1"/>
    <property type="molecule type" value="Genomic_DNA"/>
</dbReference>
<protein>
    <submittedName>
        <fullName evidence="2">Uncharacterized protein</fullName>
    </submittedName>
</protein>
<accession>A0ABR0QJ44</accession>
<comment type="caution">
    <text evidence="2">The sequence shown here is derived from an EMBL/GenBank/DDBJ whole genome shotgun (WGS) entry which is preliminary data.</text>
</comment>
<evidence type="ECO:0000313" key="2">
    <source>
        <dbReference type="EMBL" id="KAK5839334.1"/>
    </source>
</evidence>
<evidence type="ECO:0000256" key="1">
    <source>
        <dbReference type="SAM" id="MobiDB-lite"/>
    </source>
</evidence>
<sequence length="67" mass="7492">MSQHGKLCHNTKGKFDGIKETTLTYTQESKSPECVATTNPGVATKDQESRNTKGHMRQTVSVRRKEV</sequence>
<evidence type="ECO:0000313" key="3">
    <source>
        <dbReference type="Proteomes" id="UP001358586"/>
    </source>
</evidence>
<organism evidence="2 3">
    <name type="scientific">Gossypium arboreum</name>
    <name type="common">Tree cotton</name>
    <name type="synonym">Gossypium nanking</name>
    <dbReference type="NCBI Taxonomy" id="29729"/>
    <lineage>
        <taxon>Eukaryota</taxon>
        <taxon>Viridiplantae</taxon>
        <taxon>Streptophyta</taxon>
        <taxon>Embryophyta</taxon>
        <taxon>Tracheophyta</taxon>
        <taxon>Spermatophyta</taxon>
        <taxon>Magnoliopsida</taxon>
        <taxon>eudicotyledons</taxon>
        <taxon>Gunneridae</taxon>
        <taxon>Pentapetalae</taxon>
        <taxon>rosids</taxon>
        <taxon>malvids</taxon>
        <taxon>Malvales</taxon>
        <taxon>Malvaceae</taxon>
        <taxon>Malvoideae</taxon>
        <taxon>Gossypium</taxon>
    </lineage>
</organism>
<proteinExistence type="predicted"/>